<protein>
    <submittedName>
        <fullName evidence="13">Chloride channel protein</fullName>
    </submittedName>
</protein>
<dbReference type="InterPro" id="IPR050368">
    <property type="entry name" value="ClC-type_chloride_channel"/>
</dbReference>
<keyword evidence="6 11" id="KW-0472">Membrane</keyword>
<evidence type="ECO:0000256" key="5">
    <source>
        <dbReference type="ARBA" id="ARBA00023065"/>
    </source>
</evidence>
<dbReference type="Pfam" id="PF00654">
    <property type="entry name" value="Voltage_CLC"/>
    <property type="match status" value="1"/>
</dbReference>
<dbReference type="InterPro" id="IPR001807">
    <property type="entry name" value="ClC"/>
</dbReference>
<dbReference type="RefSeq" id="WP_166280599.1">
    <property type="nucleotide sequence ID" value="NZ_JTHE03000029.1"/>
</dbReference>
<accession>A0ABD4T1F0</accession>
<feature type="transmembrane region" description="Helical" evidence="11">
    <location>
        <begin position="269"/>
        <end position="293"/>
    </location>
</feature>
<evidence type="ECO:0000256" key="4">
    <source>
        <dbReference type="ARBA" id="ARBA00022989"/>
    </source>
</evidence>
<keyword evidence="9" id="KW-0407">Ion channel</keyword>
<keyword evidence="14" id="KW-1185">Reference proteome</keyword>
<dbReference type="Gene3D" id="3.10.580.10">
    <property type="entry name" value="CBS-domain"/>
    <property type="match status" value="1"/>
</dbReference>
<dbReference type="PROSITE" id="PS51371">
    <property type="entry name" value="CBS"/>
    <property type="match status" value="2"/>
</dbReference>
<feature type="domain" description="CBS" evidence="12">
    <location>
        <begin position="500"/>
        <end position="556"/>
    </location>
</feature>
<name>A0ABD4T1F0_9CYAN</name>
<feature type="transmembrane region" description="Helical" evidence="11">
    <location>
        <begin position="100"/>
        <end position="119"/>
    </location>
</feature>
<dbReference type="CDD" id="cd00400">
    <property type="entry name" value="Voltage_gated_ClC"/>
    <property type="match status" value="1"/>
</dbReference>
<evidence type="ECO:0000256" key="11">
    <source>
        <dbReference type="SAM" id="Phobius"/>
    </source>
</evidence>
<dbReference type="GO" id="GO:0005254">
    <property type="term" value="F:chloride channel activity"/>
    <property type="evidence" value="ECO:0007669"/>
    <property type="project" value="UniProtKB-KW"/>
</dbReference>
<evidence type="ECO:0000256" key="1">
    <source>
        <dbReference type="ARBA" id="ARBA00004141"/>
    </source>
</evidence>
<evidence type="ECO:0000256" key="3">
    <source>
        <dbReference type="ARBA" id="ARBA00022692"/>
    </source>
</evidence>
<dbReference type="InterPro" id="IPR046342">
    <property type="entry name" value="CBS_dom_sf"/>
</dbReference>
<feature type="transmembrane region" description="Helical" evidence="11">
    <location>
        <begin position="412"/>
        <end position="438"/>
    </location>
</feature>
<dbReference type="AlphaFoldDB" id="A0ABD4T1F0"/>
<evidence type="ECO:0000313" key="13">
    <source>
        <dbReference type="EMBL" id="MCM1982122.1"/>
    </source>
</evidence>
<feature type="transmembrane region" description="Helical" evidence="11">
    <location>
        <begin position="349"/>
        <end position="371"/>
    </location>
</feature>
<dbReference type="InterPro" id="IPR014743">
    <property type="entry name" value="Cl-channel_core"/>
</dbReference>
<sequence>MISRTPLQLPLMSVPPPQILPPEFPQRAPSWNDGVRLALIYRLTAFINRIRITPEALLLLTACLIGAGTGVAIAGLRTLIALIQLTGLHGLWAISPEHPHWWLPVLPLLGGGLVSLMRWQQPILLGQSLQTLLSDNREQSASILRPLLKLLAAATSIGTGASLGTEGPSAEIGANVGALLGQAFQVSKERYRLLLGAGAAAGLAAGFNAPIAGVFFALELVLPQSFNAQGASVLLISAVTASLIARAVFGVEPEFDLPAYQVLSNWEWVCYLGLGILASLVSLTYVQAIQFFQQLFQGKIWPRQAFPLLPSPWTPIIGGAGVGLLALGLPQILGVGYGTVDDILQQQAFSVSFLLLLLAGKLIATALSLGSGLVGGIFAPALFLGACLGDLYGVALNGLAPPAIAAEIAPPAAYAMVGMAAVLAGSARAPLTSLLLLFELTRNYLIILPLMAAVGVTVWLVERAQTLPKLDKLALPEMGIGLQTTNPQDWLDQVQVADFMATQFVTLSVTLLLPEAAQTMLAAKVNTAMILGDQKQLLGVLSLTDILRQFNQDNNTCATIPPTLETLCSAEVLYAYPQESMSAALARMNARGLHSLPVVDPDSPRQVLGILDRHQMSLATDWIKVRSLLAQS</sequence>
<keyword evidence="10" id="KW-0129">CBS domain</keyword>
<evidence type="ECO:0000313" key="14">
    <source>
        <dbReference type="Proteomes" id="UP000031561"/>
    </source>
</evidence>
<evidence type="ECO:0000256" key="10">
    <source>
        <dbReference type="PROSITE-ProRule" id="PRU00703"/>
    </source>
</evidence>
<reference evidence="13 14" key="1">
    <citation type="journal article" date="2015" name="Genome Announc.">
        <title>Draft Genome Sequence of Filamentous Marine Cyanobacterium Lyngbya confervoides Strain BDU141951.</title>
        <authorList>
            <person name="Chandrababunaidu M.M."/>
            <person name="Sen D."/>
            <person name="Tripathy S."/>
        </authorList>
    </citation>
    <scope>NUCLEOTIDE SEQUENCE [LARGE SCALE GENOMIC DNA]</scope>
    <source>
        <strain evidence="13 14">BDU141951</strain>
    </source>
</reference>
<feature type="transmembrane region" description="Helical" evidence="11">
    <location>
        <begin position="313"/>
        <end position="337"/>
    </location>
</feature>
<comment type="caution">
    <text evidence="13">The sequence shown here is derived from an EMBL/GenBank/DDBJ whole genome shotgun (WGS) entry which is preliminary data.</text>
</comment>
<evidence type="ECO:0000259" key="12">
    <source>
        <dbReference type="PROSITE" id="PS51371"/>
    </source>
</evidence>
<proteinExistence type="predicted"/>
<keyword evidence="3 11" id="KW-0812">Transmembrane</keyword>
<evidence type="ECO:0000256" key="7">
    <source>
        <dbReference type="ARBA" id="ARBA00023173"/>
    </source>
</evidence>
<feature type="transmembrane region" description="Helical" evidence="11">
    <location>
        <begin position="377"/>
        <end position="400"/>
    </location>
</feature>
<organism evidence="13 14">
    <name type="scientific">Lyngbya confervoides BDU141951</name>
    <dbReference type="NCBI Taxonomy" id="1574623"/>
    <lineage>
        <taxon>Bacteria</taxon>
        <taxon>Bacillati</taxon>
        <taxon>Cyanobacteriota</taxon>
        <taxon>Cyanophyceae</taxon>
        <taxon>Oscillatoriophycideae</taxon>
        <taxon>Oscillatoriales</taxon>
        <taxon>Microcoleaceae</taxon>
        <taxon>Lyngbya</taxon>
    </lineage>
</organism>
<dbReference type="EMBL" id="JTHE03000029">
    <property type="protein sequence ID" value="MCM1982122.1"/>
    <property type="molecule type" value="Genomic_DNA"/>
</dbReference>
<keyword evidence="7" id="KW-0869">Chloride channel</keyword>
<dbReference type="PANTHER" id="PTHR43427:SF6">
    <property type="entry name" value="CHLORIDE CHANNEL PROTEIN CLC-E"/>
    <property type="match status" value="1"/>
</dbReference>
<evidence type="ECO:0000256" key="2">
    <source>
        <dbReference type="ARBA" id="ARBA00022448"/>
    </source>
</evidence>
<dbReference type="PRINTS" id="PR00762">
    <property type="entry name" value="CLCHANNEL"/>
</dbReference>
<feature type="transmembrane region" description="Helical" evidence="11">
    <location>
        <begin position="230"/>
        <end position="249"/>
    </location>
</feature>
<dbReference type="PANTHER" id="PTHR43427">
    <property type="entry name" value="CHLORIDE CHANNEL PROTEIN CLC-E"/>
    <property type="match status" value="1"/>
</dbReference>
<keyword evidence="2" id="KW-0813">Transport</keyword>
<evidence type="ECO:0000256" key="9">
    <source>
        <dbReference type="ARBA" id="ARBA00023303"/>
    </source>
</evidence>
<gene>
    <name evidence="13" type="ORF">QQ91_0004655</name>
</gene>
<dbReference type="InterPro" id="IPR000644">
    <property type="entry name" value="CBS_dom"/>
</dbReference>
<evidence type="ECO:0000256" key="8">
    <source>
        <dbReference type="ARBA" id="ARBA00023214"/>
    </source>
</evidence>
<keyword evidence="5" id="KW-0406">Ion transport</keyword>
<keyword evidence="4 11" id="KW-1133">Transmembrane helix</keyword>
<feature type="domain" description="CBS" evidence="12">
    <location>
        <begin position="568"/>
        <end position="628"/>
    </location>
</feature>
<dbReference type="Pfam" id="PF00571">
    <property type="entry name" value="CBS"/>
    <property type="match status" value="2"/>
</dbReference>
<feature type="transmembrane region" description="Helical" evidence="11">
    <location>
        <begin position="56"/>
        <end position="80"/>
    </location>
</feature>
<dbReference type="Gene3D" id="1.10.3080.10">
    <property type="entry name" value="Clc chloride channel"/>
    <property type="match status" value="1"/>
</dbReference>
<comment type="subcellular location">
    <subcellularLocation>
        <location evidence="1">Membrane</location>
        <topology evidence="1">Multi-pass membrane protein</topology>
    </subcellularLocation>
</comment>
<dbReference type="GO" id="GO:0034707">
    <property type="term" value="C:chloride channel complex"/>
    <property type="evidence" value="ECO:0007669"/>
    <property type="project" value="UniProtKB-KW"/>
</dbReference>
<dbReference type="SUPFAM" id="SSF81340">
    <property type="entry name" value="Clc chloride channel"/>
    <property type="match status" value="1"/>
</dbReference>
<dbReference type="Proteomes" id="UP000031561">
    <property type="component" value="Unassembled WGS sequence"/>
</dbReference>
<evidence type="ECO:0000256" key="6">
    <source>
        <dbReference type="ARBA" id="ARBA00023136"/>
    </source>
</evidence>
<feature type="transmembrane region" description="Helical" evidence="11">
    <location>
        <begin position="193"/>
        <end position="218"/>
    </location>
</feature>
<dbReference type="SMART" id="SM00116">
    <property type="entry name" value="CBS"/>
    <property type="match status" value="2"/>
</dbReference>
<dbReference type="SUPFAM" id="SSF54631">
    <property type="entry name" value="CBS-domain pair"/>
    <property type="match status" value="1"/>
</dbReference>
<keyword evidence="8" id="KW-0868">Chloride</keyword>
<feature type="transmembrane region" description="Helical" evidence="11">
    <location>
        <begin position="444"/>
        <end position="461"/>
    </location>
</feature>